<keyword evidence="4" id="KW-0812">Transmembrane</keyword>
<evidence type="ECO:0000256" key="3">
    <source>
        <dbReference type="SAM" id="MobiDB-lite"/>
    </source>
</evidence>
<reference evidence="5 6" key="1">
    <citation type="journal article" date="2015" name="Fungal Genet. Biol.">
        <title>Evolution of novel wood decay mechanisms in Agaricales revealed by the genome sequences of Fistulina hepatica and Cylindrobasidium torrendii.</title>
        <authorList>
            <person name="Floudas D."/>
            <person name="Held B.W."/>
            <person name="Riley R."/>
            <person name="Nagy L.G."/>
            <person name="Koehler G."/>
            <person name="Ransdell A.S."/>
            <person name="Younus H."/>
            <person name="Chow J."/>
            <person name="Chiniquy J."/>
            <person name="Lipzen A."/>
            <person name="Tritt A."/>
            <person name="Sun H."/>
            <person name="Haridas S."/>
            <person name="LaButti K."/>
            <person name="Ohm R.A."/>
            <person name="Kues U."/>
            <person name="Blanchette R.A."/>
            <person name="Grigoriev I.V."/>
            <person name="Minto R.E."/>
            <person name="Hibbett D.S."/>
        </authorList>
    </citation>
    <scope>NUCLEOTIDE SEQUENCE [LARGE SCALE GENOMIC DNA]</scope>
    <source>
        <strain evidence="5 6">FP15055 ss-10</strain>
    </source>
</reference>
<evidence type="ECO:0000313" key="5">
    <source>
        <dbReference type="EMBL" id="KIY73948.1"/>
    </source>
</evidence>
<organism evidence="5 6">
    <name type="scientific">Cylindrobasidium torrendii FP15055 ss-10</name>
    <dbReference type="NCBI Taxonomy" id="1314674"/>
    <lineage>
        <taxon>Eukaryota</taxon>
        <taxon>Fungi</taxon>
        <taxon>Dikarya</taxon>
        <taxon>Basidiomycota</taxon>
        <taxon>Agaricomycotina</taxon>
        <taxon>Agaricomycetes</taxon>
        <taxon>Agaricomycetidae</taxon>
        <taxon>Agaricales</taxon>
        <taxon>Marasmiineae</taxon>
        <taxon>Physalacriaceae</taxon>
        <taxon>Cylindrobasidium</taxon>
    </lineage>
</organism>
<keyword evidence="4" id="KW-0472">Membrane</keyword>
<dbReference type="STRING" id="1314674.A0A0D7BTU1"/>
<protein>
    <submittedName>
        <fullName evidence="5">Uncharacterized protein</fullName>
    </submittedName>
</protein>
<keyword evidence="2" id="KW-0509">mRNA transport</keyword>
<feature type="region of interest" description="Disordered" evidence="3">
    <location>
        <begin position="157"/>
        <end position="200"/>
    </location>
</feature>
<keyword evidence="6" id="KW-1185">Reference proteome</keyword>
<proteinExistence type="predicted"/>
<gene>
    <name evidence="5" type="ORF">CYLTODRAFT_485082</name>
</gene>
<name>A0A0D7BTU1_9AGAR</name>
<sequence>MEDDYSDILGKSSLPGRHGAPASSQPGLTDYIKKGFLFLFALAMVYVAGVHLWNTWQTNQKLKETLAMRRRHGIPDSDHRPFNVAYAAAMRAQQEKENEKAREPRPPVEESRIRHRPTGLAPPLQRSNLPGHYSTGSLATTTHLSLGSLAPVPSPNRVTFADGLNTSASPAPGPSHISPRKNRHVSAMTPATKRQLDDYEDDFDDLKKTRIEGEELIDGDEQPLWSQDPYSSTRGSKRGAGDDGVDIRTSKKARERHPPRHYESTLSEEDEMEIEPTHAEHVTPSRGQKRAPNFDADELNDSAHVRPRKTNKRRSDPAIQSRGMKRDRDLDDEMAEEADEQSPQALRKKRGKKAEDSIIDGSMDGSFSSRAHHREIGDEWESNGIHFKIGPNAQRLRKALVKRSQKYPMPADSIHPDKETNIDIYVECWLSDDEYRQAREERRLPHQETPPRQTPTISIPESPMDVTGKRLLWETTASPQPSPVRAQTPVGLHTPNLNLRRSVASVGIQPTSFSRRITNNIPSPSGSPGLSDSTNSIGIGSPRPKSYSKWEKQDLEAKALNKIRGNAQNNTLALPAASTPAPPATTSAPAAPASVSAAPASAPAAPSGGSLFPKAIGKPAATSLFASPVKSSPLATAPPLGASNEAEKPAAPTSNLFAKPAAPSDTSKAPEAPKTLTITSNDKPSTSLFSDATPSISNPGGSAPAGADKAKPVGLGMPSTFGAPPAPTPTPAPAQKSLFNFGAPAAASAAPAPAPASNPLLSRLAPEQPAPSNAAKSGFSFDAPKAAGGTTSLFGKPAGSSGAPTSLFGKPAAPATTSIPSPASTPAAPATSAFGAPPAASTPAAPVASAFGAPAAPSAFGKPAEPAATTAPTFSFKPAAATATTATTTTTPTFSFGAPAKPAEASKSAFGGNVFGGKTAESSNNGSAPASGSGSGSLFGSKPAAPTSSLFGSKPPEPAANPFGAPAKSVSTPASTGLFNFGAAAAAKKDEPAPAAPVASAFGAAPSASTSAFGAPAASAFGAPAASAFGAPAASATTPAASAPPSSGFGIFGAAKKDGDAPKSVFGGGDAAKSAFGSQPAPAASGTSLFGAGAKPAGATLFGGGSGTAGSVFGSNDKPKEAGSAPAFGGGSTPTTTFNFGSTTKPAEGAGLFGKGPAAGGGTFTFGAGNPAPSSSSSTGVKFNFGKTS</sequence>
<feature type="compositionally biased region" description="Gly residues" evidence="3">
    <location>
        <begin position="1151"/>
        <end position="1164"/>
    </location>
</feature>
<evidence type="ECO:0000313" key="6">
    <source>
        <dbReference type="Proteomes" id="UP000054007"/>
    </source>
</evidence>
<dbReference type="GO" id="GO:0005643">
    <property type="term" value="C:nuclear pore"/>
    <property type="evidence" value="ECO:0007669"/>
    <property type="project" value="UniProtKB-SubCell"/>
</dbReference>
<feature type="compositionally biased region" description="Low complexity" evidence="3">
    <location>
        <begin position="1133"/>
        <end position="1144"/>
    </location>
</feature>
<feature type="compositionally biased region" description="Low complexity" evidence="3">
    <location>
        <begin position="743"/>
        <end position="766"/>
    </location>
</feature>
<feature type="region of interest" description="Disordered" evidence="3">
    <location>
        <begin position="515"/>
        <end position="549"/>
    </location>
</feature>
<keyword evidence="2" id="KW-0906">Nuclear pore complex</keyword>
<feature type="compositionally biased region" description="Low complexity" evidence="3">
    <location>
        <begin position="811"/>
        <end position="846"/>
    </location>
</feature>
<keyword evidence="2" id="KW-0653">Protein transport</keyword>
<evidence type="ECO:0000256" key="2">
    <source>
        <dbReference type="ARBA" id="ARBA00023132"/>
    </source>
</evidence>
<feature type="region of interest" description="Disordered" evidence="3">
    <location>
        <begin position="213"/>
        <end position="370"/>
    </location>
</feature>
<feature type="compositionally biased region" description="Basic and acidic residues" evidence="3">
    <location>
        <begin position="93"/>
        <end position="112"/>
    </location>
</feature>
<feature type="compositionally biased region" description="Low complexity" evidence="3">
    <location>
        <begin position="922"/>
        <end position="941"/>
    </location>
</feature>
<evidence type="ECO:0000256" key="1">
    <source>
        <dbReference type="ARBA" id="ARBA00004567"/>
    </source>
</evidence>
<dbReference type="InterPro" id="IPR025574">
    <property type="entry name" value="Nucleoporin_FG_rpt"/>
</dbReference>
<feature type="compositionally biased region" description="Polar residues" evidence="3">
    <location>
        <begin position="224"/>
        <end position="234"/>
    </location>
</feature>
<dbReference type="EMBL" id="KN880433">
    <property type="protein sequence ID" value="KIY73948.1"/>
    <property type="molecule type" value="Genomic_DNA"/>
</dbReference>
<feature type="region of interest" description="Disordered" evidence="3">
    <location>
        <begin position="636"/>
        <end position="846"/>
    </location>
</feature>
<feature type="region of interest" description="Disordered" evidence="3">
    <location>
        <begin position="1112"/>
        <end position="1189"/>
    </location>
</feature>
<keyword evidence="2" id="KW-0539">Nucleus</keyword>
<dbReference type="OrthoDB" id="9451547at2759"/>
<feature type="compositionally biased region" description="Low complexity" evidence="3">
    <location>
        <begin position="575"/>
        <end position="592"/>
    </location>
</feature>
<feature type="compositionally biased region" description="Acidic residues" evidence="3">
    <location>
        <begin position="330"/>
        <end position="340"/>
    </location>
</feature>
<dbReference type="Pfam" id="PF13634">
    <property type="entry name" value="Nucleoporin_FG"/>
    <property type="match status" value="6"/>
</dbReference>
<feature type="compositionally biased region" description="Polar residues" evidence="3">
    <location>
        <begin position="450"/>
        <end position="459"/>
    </location>
</feature>
<feature type="transmembrane region" description="Helical" evidence="4">
    <location>
        <begin position="35"/>
        <end position="53"/>
    </location>
</feature>
<feature type="region of interest" description="Disordered" evidence="3">
    <location>
        <begin position="920"/>
        <end position="968"/>
    </location>
</feature>
<feature type="compositionally biased region" description="Low complexity" evidence="3">
    <location>
        <begin position="1165"/>
        <end position="1178"/>
    </location>
</feature>
<evidence type="ECO:0000256" key="4">
    <source>
        <dbReference type="SAM" id="Phobius"/>
    </source>
</evidence>
<feature type="region of interest" description="Disordered" evidence="3">
    <location>
        <begin position="90"/>
        <end position="136"/>
    </location>
</feature>
<keyword evidence="2" id="KW-0813">Transport</keyword>
<feature type="compositionally biased region" description="Basic residues" evidence="3">
    <location>
        <begin position="250"/>
        <end position="259"/>
    </location>
</feature>
<keyword evidence="2" id="KW-0811">Translocation</keyword>
<dbReference type="Proteomes" id="UP000054007">
    <property type="component" value="Unassembled WGS sequence"/>
</dbReference>
<keyword evidence="4" id="KW-1133">Transmembrane helix</keyword>
<feature type="region of interest" description="Disordered" evidence="3">
    <location>
        <begin position="441"/>
        <end position="463"/>
    </location>
</feature>
<dbReference type="AlphaFoldDB" id="A0A0D7BTU1"/>
<accession>A0A0D7BTU1</accession>
<feature type="region of interest" description="Disordered" evidence="3">
    <location>
        <begin position="573"/>
        <end position="592"/>
    </location>
</feature>
<feature type="region of interest" description="Disordered" evidence="3">
    <location>
        <begin position="1"/>
        <end position="26"/>
    </location>
</feature>
<feature type="compositionally biased region" description="Polar residues" evidence="3">
    <location>
        <begin position="676"/>
        <end position="700"/>
    </location>
</feature>
<comment type="subcellular location">
    <subcellularLocation>
        <location evidence="1">Nucleus</location>
        <location evidence="1">Nuclear pore complex</location>
    </subcellularLocation>
</comment>
<feature type="compositionally biased region" description="Basic and acidic residues" evidence="3">
    <location>
        <begin position="239"/>
        <end position="249"/>
    </location>
</feature>